<dbReference type="AlphaFoldDB" id="A0A1M5GRF7"/>
<feature type="domain" description="Flagellin C-terminal" evidence="7">
    <location>
        <begin position="326"/>
        <end position="407"/>
    </location>
</feature>
<keyword evidence="5" id="KW-0975">Bacterial flagellum</keyword>
<keyword evidence="9" id="KW-1185">Reference proteome</keyword>
<keyword evidence="8" id="KW-0282">Flagellum</keyword>
<name>A0A1M5GRF7_9ALTE</name>
<reference evidence="9" key="1">
    <citation type="submission" date="2016-11" db="EMBL/GenBank/DDBJ databases">
        <authorList>
            <person name="Varghese N."/>
            <person name="Submissions S."/>
        </authorList>
    </citation>
    <scope>NUCLEOTIDE SEQUENCE [LARGE SCALE GENOMIC DNA]</scope>
    <source>
        <strain evidence="9">CGMCC 1.8995</strain>
    </source>
</reference>
<dbReference type="PANTHER" id="PTHR42792:SF1">
    <property type="entry name" value="FLAGELLAR HOOK-ASSOCIATED PROTEIN 3"/>
    <property type="match status" value="1"/>
</dbReference>
<dbReference type="InterPro" id="IPR001029">
    <property type="entry name" value="Flagellin_N"/>
</dbReference>
<evidence type="ECO:0000256" key="4">
    <source>
        <dbReference type="ARBA" id="ARBA00022525"/>
    </source>
</evidence>
<dbReference type="STRING" id="634436.SAMN05216361_1138"/>
<evidence type="ECO:0000313" key="9">
    <source>
        <dbReference type="Proteomes" id="UP000184520"/>
    </source>
</evidence>
<evidence type="ECO:0000256" key="2">
    <source>
        <dbReference type="ARBA" id="ARBA00004613"/>
    </source>
</evidence>
<organism evidence="8 9">
    <name type="scientific">Marisediminitalea aggregata</name>
    <dbReference type="NCBI Taxonomy" id="634436"/>
    <lineage>
        <taxon>Bacteria</taxon>
        <taxon>Pseudomonadati</taxon>
        <taxon>Pseudomonadota</taxon>
        <taxon>Gammaproteobacteria</taxon>
        <taxon>Alteromonadales</taxon>
        <taxon>Alteromonadaceae</taxon>
        <taxon>Marisediminitalea</taxon>
    </lineage>
</organism>
<feature type="domain" description="Flagellin N-terminal" evidence="6">
    <location>
        <begin position="3"/>
        <end position="140"/>
    </location>
</feature>
<dbReference type="OrthoDB" id="9768249at2"/>
<dbReference type="EMBL" id="FQWD01000002">
    <property type="protein sequence ID" value="SHG06251.1"/>
    <property type="molecule type" value="Genomic_DNA"/>
</dbReference>
<dbReference type="PANTHER" id="PTHR42792">
    <property type="entry name" value="FLAGELLIN"/>
    <property type="match status" value="1"/>
</dbReference>
<evidence type="ECO:0000256" key="5">
    <source>
        <dbReference type="ARBA" id="ARBA00023143"/>
    </source>
</evidence>
<dbReference type="NCBIfam" id="TIGR02550">
    <property type="entry name" value="flagell_flgL"/>
    <property type="match status" value="1"/>
</dbReference>
<dbReference type="RefSeq" id="WP_073319215.1">
    <property type="nucleotide sequence ID" value="NZ_FQWD01000002.1"/>
</dbReference>
<dbReference type="InterPro" id="IPR001492">
    <property type="entry name" value="Flagellin"/>
</dbReference>
<dbReference type="Proteomes" id="UP000184520">
    <property type="component" value="Unassembled WGS sequence"/>
</dbReference>
<dbReference type="GO" id="GO:0009424">
    <property type="term" value="C:bacterial-type flagellum hook"/>
    <property type="evidence" value="ECO:0007669"/>
    <property type="project" value="InterPro"/>
</dbReference>
<evidence type="ECO:0000259" key="6">
    <source>
        <dbReference type="Pfam" id="PF00669"/>
    </source>
</evidence>
<dbReference type="GO" id="GO:0005198">
    <property type="term" value="F:structural molecule activity"/>
    <property type="evidence" value="ECO:0007669"/>
    <property type="project" value="InterPro"/>
</dbReference>
<dbReference type="InterPro" id="IPR013384">
    <property type="entry name" value="Flagell_FlgL"/>
</dbReference>
<evidence type="ECO:0000259" key="7">
    <source>
        <dbReference type="Pfam" id="PF00700"/>
    </source>
</evidence>
<dbReference type="Pfam" id="PF00669">
    <property type="entry name" value="Flagellin_N"/>
    <property type="match status" value="1"/>
</dbReference>
<dbReference type="Pfam" id="PF00700">
    <property type="entry name" value="Flagellin_C"/>
    <property type="match status" value="1"/>
</dbReference>
<keyword evidence="4" id="KW-0964">Secreted</keyword>
<comment type="subcellular location">
    <subcellularLocation>
        <location evidence="1">Bacterial flagellum</location>
    </subcellularLocation>
    <subcellularLocation>
        <location evidence="2">Secreted</location>
    </subcellularLocation>
</comment>
<evidence type="ECO:0000313" key="8">
    <source>
        <dbReference type="EMBL" id="SHG06251.1"/>
    </source>
</evidence>
<protein>
    <submittedName>
        <fullName evidence="8">Flagellar hook-associated protein 3 FlgL</fullName>
    </submittedName>
</protein>
<dbReference type="InterPro" id="IPR046358">
    <property type="entry name" value="Flagellin_C"/>
</dbReference>
<comment type="similarity">
    <text evidence="3">Belongs to the bacterial flagellin family.</text>
</comment>
<dbReference type="Gene3D" id="1.20.1330.10">
    <property type="entry name" value="f41 fragment of flagellin, N-terminal domain"/>
    <property type="match status" value="2"/>
</dbReference>
<dbReference type="GO" id="GO:0071973">
    <property type="term" value="P:bacterial-type flagellum-dependent cell motility"/>
    <property type="evidence" value="ECO:0007669"/>
    <property type="project" value="InterPro"/>
</dbReference>
<keyword evidence="8" id="KW-0969">Cilium</keyword>
<dbReference type="SUPFAM" id="SSF64518">
    <property type="entry name" value="Phase 1 flagellin"/>
    <property type="match status" value="1"/>
</dbReference>
<proteinExistence type="inferred from homology"/>
<sequence length="407" mass="44007">MRITTNQLYDQNIRAIMDNQAGLADTQLALSSGKRINKPSDDPVGAAKVIRMTEELDSLTQFQRNNDLVTGSLAQQESILRNMTDTMNRARVLALQAGDGLLSDADRKALASEIAQIKDEVFDLMNSQNADGDYYFAGYQSETQPFVFNPGSTGNAYTFQGDSGTNEVQLSSSVTIRSSASGQSVFEDVAARRNFSITGTSGMTVDYALVEGQGDFDKFYRNNYDPINAANNNYQVSVISPTQVQIANTGTGNVVATQGYSSGEPFTFAGIDFTLTGTTGSTLNFQLDAPEKKNIAQTLHELEGILDNENVSDEDFREGLSDALVGIDNALEKIGFEVSSIGARLNVAESVYETNLDLEVATKDARSAIQDVDYAEASAEFAKQEAALTAALSTFPKISNLSLFNYL</sequence>
<keyword evidence="8" id="KW-0966">Cell projection</keyword>
<evidence type="ECO:0000256" key="1">
    <source>
        <dbReference type="ARBA" id="ARBA00004365"/>
    </source>
</evidence>
<dbReference type="GO" id="GO:0005576">
    <property type="term" value="C:extracellular region"/>
    <property type="evidence" value="ECO:0007669"/>
    <property type="project" value="UniProtKB-SubCell"/>
</dbReference>
<accession>A0A1M5GRF7</accession>
<gene>
    <name evidence="8" type="ORF">SAMN05216361_1138</name>
</gene>
<evidence type="ECO:0000256" key="3">
    <source>
        <dbReference type="ARBA" id="ARBA00005709"/>
    </source>
</evidence>